<sequence length="163" mass="18194">MKSKLLLLAFTCLFAFTSCSDDDSVPNNTLAGDNGFEFEKTAYITDLVFIDEDNNIVLSNRNLTTEGDEEGHFVIFSTKNGNLNELTYTVGQKLEKCNAIVSGRMENGVVQGADVLGQENTEKGFMRIVNFNNFDQEIDIIFEFTRTDGKLVSGSYIGNFQRL</sequence>
<dbReference type="RefSeq" id="WP_121917857.1">
    <property type="nucleotide sequence ID" value="NZ_REFV01000011.1"/>
</dbReference>
<organism evidence="2 3">
    <name type="scientific">Dokdonia sinensis</name>
    <dbReference type="NCBI Taxonomy" id="2479847"/>
    <lineage>
        <taxon>Bacteria</taxon>
        <taxon>Pseudomonadati</taxon>
        <taxon>Bacteroidota</taxon>
        <taxon>Flavobacteriia</taxon>
        <taxon>Flavobacteriales</taxon>
        <taxon>Flavobacteriaceae</taxon>
        <taxon>Dokdonia</taxon>
    </lineage>
</organism>
<evidence type="ECO:0000313" key="2">
    <source>
        <dbReference type="EMBL" id="RMB57379.1"/>
    </source>
</evidence>
<proteinExistence type="predicted"/>
<evidence type="ECO:0000313" key="3">
    <source>
        <dbReference type="Proteomes" id="UP000281985"/>
    </source>
</evidence>
<protein>
    <submittedName>
        <fullName evidence="2">Uncharacterized protein</fullName>
    </submittedName>
</protein>
<keyword evidence="3" id="KW-1185">Reference proteome</keyword>
<dbReference type="OrthoDB" id="1346821at2"/>
<dbReference type="AlphaFoldDB" id="A0A3M0G8K3"/>
<reference evidence="2 3" key="1">
    <citation type="submission" date="2018-10" db="EMBL/GenBank/DDBJ databases">
        <title>Dokdonia luteus sp. nov., isolated from sea water.</title>
        <authorList>
            <person name="Zhou L.Y."/>
            <person name="Du Z.J."/>
        </authorList>
    </citation>
    <scope>NUCLEOTIDE SEQUENCE [LARGE SCALE GENOMIC DNA]</scope>
    <source>
        <strain evidence="2 3">SH27</strain>
    </source>
</reference>
<feature type="signal peptide" evidence="1">
    <location>
        <begin position="1"/>
        <end position="20"/>
    </location>
</feature>
<evidence type="ECO:0000256" key="1">
    <source>
        <dbReference type="SAM" id="SignalP"/>
    </source>
</evidence>
<comment type="caution">
    <text evidence="2">The sequence shown here is derived from an EMBL/GenBank/DDBJ whole genome shotgun (WGS) entry which is preliminary data.</text>
</comment>
<accession>A0A3M0G8K3</accession>
<dbReference type="Proteomes" id="UP000281985">
    <property type="component" value="Unassembled WGS sequence"/>
</dbReference>
<feature type="chain" id="PRO_5018220985" evidence="1">
    <location>
        <begin position="21"/>
        <end position="163"/>
    </location>
</feature>
<gene>
    <name evidence="2" type="ORF">EAX61_11575</name>
</gene>
<dbReference type="EMBL" id="REFV01000011">
    <property type="protein sequence ID" value="RMB57379.1"/>
    <property type="molecule type" value="Genomic_DNA"/>
</dbReference>
<name>A0A3M0G8K3_9FLAO</name>
<dbReference type="PROSITE" id="PS51257">
    <property type="entry name" value="PROKAR_LIPOPROTEIN"/>
    <property type="match status" value="1"/>
</dbReference>
<keyword evidence="1" id="KW-0732">Signal</keyword>